<reference evidence="4" key="2">
    <citation type="submission" date="2020-08" db="EMBL/GenBank/DDBJ databases">
        <title>The Agave Microbiome: Exploring the role of microbial communities in plant adaptations to desert environments.</title>
        <authorList>
            <person name="Partida-Martinez L.P."/>
        </authorList>
    </citation>
    <scope>NUCLEOTIDE SEQUENCE [LARGE SCALE GENOMIC DNA]</scope>
    <source>
        <strain evidence="4">AT2.8</strain>
    </source>
</reference>
<dbReference type="Proteomes" id="UP000548423">
    <property type="component" value="Unassembled WGS sequence"/>
</dbReference>
<feature type="transmembrane region" description="Helical" evidence="1">
    <location>
        <begin position="6"/>
        <end position="26"/>
    </location>
</feature>
<organism evidence="3 4">
    <name type="scientific">Neobacillus niacini</name>
    <dbReference type="NCBI Taxonomy" id="86668"/>
    <lineage>
        <taxon>Bacteria</taxon>
        <taxon>Bacillati</taxon>
        <taxon>Bacillota</taxon>
        <taxon>Bacilli</taxon>
        <taxon>Bacillales</taxon>
        <taxon>Bacillaceae</taxon>
        <taxon>Neobacillus</taxon>
    </lineage>
</organism>
<feature type="transmembrane region" description="Helical" evidence="1">
    <location>
        <begin position="47"/>
        <end position="64"/>
    </location>
</feature>
<dbReference type="AlphaFoldDB" id="A0A852THA8"/>
<name>A0A852THA8_9BACI</name>
<comment type="caution">
    <text evidence="3">The sequence shown here is derived from an EMBL/GenBank/DDBJ whole genome shotgun (WGS) entry which is preliminary data.</text>
</comment>
<dbReference type="Pfam" id="PF19701">
    <property type="entry name" value="DUF6199"/>
    <property type="match status" value="1"/>
</dbReference>
<gene>
    <name evidence="3" type="ORF">F4694_004380</name>
</gene>
<reference evidence="4" key="1">
    <citation type="submission" date="2020-07" db="EMBL/GenBank/DDBJ databases">
        <authorList>
            <person name="Partida-Martinez L."/>
            <person name="Huntemann M."/>
            <person name="Clum A."/>
            <person name="Wang J."/>
            <person name="Palaniappan K."/>
            <person name="Ritter S."/>
            <person name="Chen I.-M."/>
            <person name="Stamatis D."/>
            <person name="Reddy T."/>
            <person name="O'Malley R."/>
            <person name="Daum C."/>
            <person name="Shapiro N."/>
            <person name="Ivanova N."/>
            <person name="Kyrpides N."/>
            <person name="Woyke T."/>
        </authorList>
    </citation>
    <scope>NUCLEOTIDE SEQUENCE [LARGE SCALE GENOMIC DNA]</scope>
    <source>
        <strain evidence="4">AT2.8</strain>
    </source>
</reference>
<evidence type="ECO:0000313" key="3">
    <source>
        <dbReference type="EMBL" id="NYE07569.1"/>
    </source>
</evidence>
<proteinExistence type="predicted"/>
<protein>
    <submittedName>
        <fullName evidence="3">Membrane protein</fullName>
    </submittedName>
</protein>
<keyword evidence="1" id="KW-0812">Transmembrane</keyword>
<evidence type="ECO:0000259" key="2">
    <source>
        <dbReference type="Pfam" id="PF19701"/>
    </source>
</evidence>
<keyword evidence="1" id="KW-0472">Membrane</keyword>
<evidence type="ECO:0000313" key="4">
    <source>
        <dbReference type="Proteomes" id="UP000548423"/>
    </source>
</evidence>
<evidence type="ECO:0000256" key="1">
    <source>
        <dbReference type="SAM" id="Phobius"/>
    </source>
</evidence>
<sequence>MIVIGIIFILIGFFMVAIPAVLWDLTERWKSKEARDPSTYYIWSSRIGGVFLILIGIAEIVNVFI</sequence>
<dbReference type="EMBL" id="JACCBX010000009">
    <property type="protein sequence ID" value="NYE07569.1"/>
    <property type="molecule type" value="Genomic_DNA"/>
</dbReference>
<feature type="domain" description="DUF6199" evidence="2">
    <location>
        <begin position="4"/>
        <end position="59"/>
    </location>
</feature>
<dbReference type="InterPro" id="IPR045679">
    <property type="entry name" value="DUF6199"/>
</dbReference>
<keyword evidence="1" id="KW-1133">Transmembrane helix</keyword>
<accession>A0A852THA8</accession>